<reference evidence="3 4" key="1">
    <citation type="submission" date="2022-11" db="EMBL/GenBank/DDBJ databases">
        <title>Draft genome sequence of Saccharopolyspora sp. WRP15-2 isolated from rhizosphere soils of wild rice in Thailand.</title>
        <authorList>
            <person name="Duangmal K."/>
            <person name="Kammanee S."/>
            <person name="Muangham S."/>
        </authorList>
    </citation>
    <scope>NUCLEOTIDE SEQUENCE [LARGE SCALE GENOMIC DNA]</scope>
    <source>
        <strain evidence="3 4">WRP15-2</strain>
    </source>
</reference>
<gene>
    <name evidence="3" type="ORF">OU415_06080</name>
</gene>
<name>A0ABT4UTW6_9PSEU</name>
<dbReference type="Proteomes" id="UP001210380">
    <property type="component" value="Unassembled WGS sequence"/>
</dbReference>
<evidence type="ECO:0000256" key="1">
    <source>
        <dbReference type="SAM" id="Coils"/>
    </source>
</evidence>
<proteinExistence type="predicted"/>
<protein>
    <submittedName>
        <fullName evidence="3">YbaB/EbfC family nucleoid-associated protein</fullName>
    </submittedName>
</protein>
<sequence length="184" mass="20554">MAEDIGQSIANTERMVREWQERAEEKAQKFGQMQQQIEQIVITQASRDGAIQVTVNSSGMLQSLQLAESASSRPMAKLAAEIMSMVQLAQSKVPDMVEQAVVDTVGLEDTAAQHLVTQSRKYFPEPPEEEEAPQRSAGLQEVQVSVEDDYEPPKRPPEPPRQPPRRQPVDDFDDDDFGSGSFLR</sequence>
<evidence type="ECO:0000256" key="2">
    <source>
        <dbReference type="SAM" id="MobiDB-lite"/>
    </source>
</evidence>
<keyword evidence="4" id="KW-1185">Reference proteome</keyword>
<organism evidence="3 4">
    <name type="scientific">Saccharopolyspora oryzae</name>
    <dbReference type="NCBI Taxonomy" id="2997343"/>
    <lineage>
        <taxon>Bacteria</taxon>
        <taxon>Bacillati</taxon>
        <taxon>Actinomycetota</taxon>
        <taxon>Actinomycetes</taxon>
        <taxon>Pseudonocardiales</taxon>
        <taxon>Pseudonocardiaceae</taxon>
        <taxon>Saccharopolyspora</taxon>
    </lineage>
</organism>
<feature type="coiled-coil region" evidence="1">
    <location>
        <begin position="9"/>
        <end position="36"/>
    </location>
</feature>
<evidence type="ECO:0000313" key="4">
    <source>
        <dbReference type="Proteomes" id="UP001210380"/>
    </source>
</evidence>
<accession>A0ABT4UTW6</accession>
<dbReference type="RefSeq" id="WP_270947588.1">
    <property type="nucleotide sequence ID" value="NZ_JAQGLA010000006.1"/>
</dbReference>
<dbReference type="EMBL" id="JAQGLA010000006">
    <property type="protein sequence ID" value="MDA3624993.1"/>
    <property type="molecule type" value="Genomic_DNA"/>
</dbReference>
<comment type="caution">
    <text evidence="3">The sequence shown here is derived from an EMBL/GenBank/DDBJ whole genome shotgun (WGS) entry which is preliminary data.</text>
</comment>
<feature type="region of interest" description="Disordered" evidence="2">
    <location>
        <begin position="121"/>
        <end position="184"/>
    </location>
</feature>
<dbReference type="Pfam" id="PF02575">
    <property type="entry name" value="YbaB_DNA_bd"/>
    <property type="match status" value="1"/>
</dbReference>
<dbReference type="SUPFAM" id="SSF82607">
    <property type="entry name" value="YbaB-like"/>
    <property type="match status" value="1"/>
</dbReference>
<dbReference type="Gene3D" id="3.30.1310.10">
    <property type="entry name" value="Nucleoid-associated protein YbaB-like domain"/>
    <property type="match status" value="1"/>
</dbReference>
<dbReference type="InterPro" id="IPR036894">
    <property type="entry name" value="YbaB-like_sf"/>
</dbReference>
<dbReference type="InterPro" id="IPR004401">
    <property type="entry name" value="YbaB/EbfC"/>
</dbReference>
<keyword evidence="1" id="KW-0175">Coiled coil</keyword>
<evidence type="ECO:0000313" key="3">
    <source>
        <dbReference type="EMBL" id="MDA3624993.1"/>
    </source>
</evidence>